<dbReference type="EMBL" id="VIGI01000001">
    <property type="protein sequence ID" value="KAB8304398.1"/>
    <property type="molecule type" value="Genomic_DNA"/>
</dbReference>
<dbReference type="Proteomes" id="UP000326757">
    <property type="component" value="Unassembled WGS sequence"/>
</dbReference>
<gene>
    <name evidence="1" type="ORF">EYC80_003802</name>
</gene>
<comment type="caution">
    <text evidence="1">The sequence shown here is derived from an EMBL/GenBank/DDBJ whole genome shotgun (WGS) entry which is preliminary data.</text>
</comment>
<name>A0A5N6KL53_MONLA</name>
<accession>A0A5N6KL53</accession>
<sequence>MGPDGKRERKGKKKFSSLHFTSLHFLPYFFIPRKLVNLSTYVFPLNKPSCHNFSFPYHFKETLLCLLISYNSKIKGNLPAIVQQRSRFSLSSIYLLVHPSIITTTGKERKKDLRFI</sequence>
<evidence type="ECO:0000313" key="1">
    <source>
        <dbReference type="EMBL" id="KAB8304398.1"/>
    </source>
</evidence>
<keyword evidence="2" id="KW-1185">Reference proteome</keyword>
<proteinExistence type="predicted"/>
<dbReference type="AlphaFoldDB" id="A0A5N6KL53"/>
<protein>
    <submittedName>
        <fullName evidence="1">Uncharacterized protein</fullName>
    </submittedName>
</protein>
<evidence type="ECO:0000313" key="2">
    <source>
        <dbReference type="Proteomes" id="UP000326757"/>
    </source>
</evidence>
<reference evidence="1 2" key="1">
    <citation type="submission" date="2019-06" db="EMBL/GenBank/DDBJ databases">
        <title>Genome Sequence of the Brown Rot Fungal Pathogen Monilinia laxa.</title>
        <authorList>
            <person name="De Miccolis Angelini R.M."/>
            <person name="Landi L."/>
            <person name="Abate D."/>
            <person name="Pollastro S."/>
            <person name="Romanazzi G."/>
            <person name="Faretra F."/>
        </authorList>
    </citation>
    <scope>NUCLEOTIDE SEQUENCE [LARGE SCALE GENOMIC DNA]</scope>
    <source>
        <strain evidence="1 2">Mlax316</strain>
    </source>
</reference>
<organism evidence="1 2">
    <name type="scientific">Monilinia laxa</name>
    <name type="common">Brown rot fungus</name>
    <name type="synonym">Sclerotinia laxa</name>
    <dbReference type="NCBI Taxonomy" id="61186"/>
    <lineage>
        <taxon>Eukaryota</taxon>
        <taxon>Fungi</taxon>
        <taxon>Dikarya</taxon>
        <taxon>Ascomycota</taxon>
        <taxon>Pezizomycotina</taxon>
        <taxon>Leotiomycetes</taxon>
        <taxon>Helotiales</taxon>
        <taxon>Sclerotiniaceae</taxon>
        <taxon>Monilinia</taxon>
    </lineage>
</organism>